<sequence>MDEDYVEVPHRFICSDGGDVGCECSGSQCNKALTSVSGGGGKVGSYAGLSDVVQYVEDSDCEKDAYNFVDGVECIQAANELIMRTLENQKEDEQTALGNKILNLRPFGLRLNLTSSFREYKKKSASEVETGRGLLNRVKDDDLGKMKASNFTASLLRIGSWERVSRNEGDLVAKCYFAKRKLVWEILEGRLKRKIEIQWSNIIAIQANIQDKKPAVLEIELNERPTFYVEVDPQPRKHTIWSSTSDFTGGHANKCRTHYLVFPPGSLDTHYEKLLQCDDRLLELTKKAFPSMPWSPTFPDENGVHYNPRILNMLNSYQGMQLPPPSLTASMPMGLRPQTRSYDGMRHLSCNELSPISVVDFAHSNDQLINDARVWKQGMNSYGDAPAKDQAGRLVAHVSSTQLNSTLPRQSFVQANSDFSWHKCSQIDPFFYQGQGIARDEASYNLTNQFLIGAQLGSCNGSNHLPGADSLTLVLNPPDENTKVSMNPAQCQVIDDYVHISGVGGQFHQKQEVVALPAEASLENPVAHIPADIPFASCDQSYQHQASPAYSRVYQNCNNSNDSMSMTTGALYAPEMIAANPTIGKITGRGYATEMSVDNLYDHQNKSL</sequence>
<reference evidence="2 3" key="1">
    <citation type="submission" date="2021-09" db="EMBL/GenBank/DDBJ databases">
        <title>Genomic insights and catalytic innovation underlie evolution of tropane alkaloids biosynthesis.</title>
        <authorList>
            <person name="Wang Y.-J."/>
            <person name="Tian T."/>
            <person name="Huang J.-P."/>
            <person name="Huang S.-X."/>
        </authorList>
    </citation>
    <scope>NUCLEOTIDE SEQUENCE [LARGE SCALE GENOMIC DNA]</scope>
    <source>
        <strain evidence="2">KIB-2018</strain>
        <tissue evidence="2">Leaf</tissue>
    </source>
</reference>
<dbReference type="Proteomes" id="UP001159364">
    <property type="component" value="Linkage Group LG10"/>
</dbReference>
<dbReference type="Pfam" id="PF24818">
    <property type="entry name" value="PH_TRF2_HOY1"/>
    <property type="match status" value="1"/>
</dbReference>
<proteinExistence type="predicted"/>
<evidence type="ECO:0000313" key="3">
    <source>
        <dbReference type="Proteomes" id="UP001159364"/>
    </source>
</evidence>
<evidence type="ECO:0000259" key="1">
    <source>
        <dbReference type="Pfam" id="PF24818"/>
    </source>
</evidence>
<feature type="domain" description="TRF2/HOY1 PH-like" evidence="1">
    <location>
        <begin position="150"/>
        <end position="267"/>
    </location>
</feature>
<dbReference type="InterPro" id="IPR057939">
    <property type="entry name" value="TRF2_HOY1_PH"/>
</dbReference>
<dbReference type="EMBL" id="JAIWQS010000010">
    <property type="protein sequence ID" value="KAJ8752542.1"/>
    <property type="molecule type" value="Genomic_DNA"/>
</dbReference>
<evidence type="ECO:0000313" key="2">
    <source>
        <dbReference type="EMBL" id="KAJ8752542.1"/>
    </source>
</evidence>
<gene>
    <name evidence="2" type="ORF">K2173_004830</name>
</gene>
<dbReference type="AlphaFoldDB" id="A0AAV8SJV2"/>
<comment type="caution">
    <text evidence="2">The sequence shown here is derived from an EMBL/GenBank/DDBJ whole genome shotgun (WGS) entry which is preliminary data.</text>
</comment>
<accession>A0AAV8SJV2</accession>
<name>A0AAV8SJV2_9ROSI</name>
<dbReference type="PANTHER" id="PTHR33494">
    <property type="entry name" value="OS02G0793800 PROTEIN"/>
    <property type="match status" value="1"/>
</dbReference>
<protein>
    <recommendedName>
        <fullName evidence="1">TRF2/HOY1 PH-like domain-containing protein</fullName>
    </recommendedName>
</protein>
<keyword evidence="3" id="KW-1185">Reference proteome</keyword>
<dbReference type="PANTHER" id="PTHR33494:SF5">
    <property type="entry name" value="F10A16.6 PROTEIN"/>
    <property type="match status" value="1"/>
</dbReference>
<organism evidence="2 3">
    <name type="scientific">Erythroxylum novogranatense</name>
    <dbReference type="NCBI Taxonomy" id="1862640"/>
    <lineage>
        <taxon>Eukaryota</taxon>
        <taxon>Viridiplantae</taxon>
        <taxon>Streptophyta</taxon>
        <taxon>Embryophyta</taxon>
        <taxon>Tracheophyta</taxon>
        <taxon>Spermatophyta</taxon>
        <taxon>Magnoliopsida</taxon>
        <taxon>eudicotyledons</taxon>
        <taxon>Gunneridae</taxon>
        <taxon>Pentapetalae</taxon>
        <taxon>rosids</taxon>
        <taxon>fabids</taxon>
        <taxon>Malpighiales</taxon>
        <taxon>Erythroxylaceae</taxon>
        <taxon>Erythroxylum</taxon>
    </lineage>
</organism>